<reference evidence="3" key="2">
    <citation type="submission" date="2014-07" db="EMBL/GenBank/DDBJ databases">
        <authorList>
            <person name="Hull J."/>
        </authorList>
    </citation>
    <scope>NUCLEOTIDE SEQUENCE</scope>
</reference>
<feature type="region of interest" description="Disordered" evidence="2">
    <location>
        <begin position="94"/>
        <end position="118"/>
    </location>
</feature>
<dbReference type="Gene3D" id="3.30.1120.90">
    <property type="entry name" value="Nucleosome assembly protein"/>
    <property type="match status" value="1"/>
</dbReference>
<proteinExistence type="inferred from homology"/>
<reference evidence="4" key="3">
    <citation type="journal article" date="2016" name="Gigascience">
        <title>De novo construction of an expanded transcriptome assembly for the western tarnished plant bug, Lygus hesperus.</title>
        <authorList>
            <person name="Tassone E.E."/>
            <person name="Geib S.M."/>
            <person name="Hall B."/>
            <person name="Fabrick J.A."/>
            <person name="Brent C.S."/>
            <person name="Hull J.J."/>
        </authorList>
    </citation>
    <scope>NUCLEOTIDE SEQUENCE</scope>
</reference>
<feature type="compositionally biased region" description="Acidic residues" evidence="2">
    <location>
        <begin position="100"/>
        <end position="118"/>
    </location>
</feature>
<evidence type="ECO:0000256" key="2">
    <source>
        <dbReference type="SAM" id="MobiDB-lite"/>
    </source>
</evidence>
<reference evidence="3" key="1">
    <citation type="journal article" date="2014" name="PLoS ONE">
        <title>Transcriptome-Based Identification of ABC Transporters in the Western Tarnished Plant Bug Lygus hesperus.</title>
        <authorList>
            <person name="Hull J.J."/>
            <person name="Chaney K."/>
            <person name="Geib S.M."/>
            <person name="Fabrick J.A."/>
            <person name="Brent C.S."/>
            <person name="Walsh D."/>
            <person name="Lavine L.C."/>
        </authorList>
    </citation>
    <scope>NUCLEOTIDE SEQUENCE</scope>
</reference>
<dbReference type="GO" id="GO:0005634">
    <property type="term" value="C:nucleus"/>
    <property type="evidence" value="ECO:0007669"/>
    <property type="project" value="InterPro"/>
</dbReference>
<dbReference type="EMBL" id="GBHO01030196">
    <property type="protein sequence ID" value="JAG13408.1"/>
    <property type="molecule type" value="Transcribed_RNA"/>
</dbReference>
<dbReference type="InterPro" id="IPR037231">
    <property type="entry name" value="NAP-like_sf"/>
</dbReference>
<feature type="region of interest" description="Disordered" evidence="2">
    <location>
        <begin position="1"/>
        <end position="59"/>
    </location>
</feature>
<evidence type="ECO:0000256" key="1">
    <source>
        <dbReference type="ARBA" id="ARBA00009947"/>
    </source>
</evidence>
<dbReference type="GO" id="GO:0006334">
    <property type="term" value="P:nucleosome assembly"/>
    <property type="evidence" value="ECO:0007669"/>
    <property type="project" value="InterPro"/>
</dbReference>
<dbReference type="SUPFAM" id="SSF143113">
    <property type="entry name" value="NAP-like"/>
    <property type="match status" value="1"/>
</dbReference>
<dbReference type="AlphaFoldDB" id="A0A0A9X3N9"/>
<evidence type="ECO:0000313" key="4">
    <source>
        <dbReference type="EMBL" id="JAQ01882.1"/>
    </source>
</evidence>
<organism evidence="3">
    <name type="scientific">Lygus hesperus</name>
    <name type="common">Western plant bug</name>
    <dbReference type="NCBI Taxonomy" id="30085"/>
    <lineage>
        <taxon>Eukaryota</taxon>
        <taxon>Metazoa</taxon>
        <taxon>Ecdysozoa</taxon>
        <taxon>Arthropoda</taxon>
        <taxon>Hexapoda</taxon>
        <taxon>Insecta</taxon>
        <taxon>Pterygota</taxon>
        <taxon>Neoptera</taxon>
        <taxon>Paraneoptera</taxon>
        <taxon>Hemiptera</taxon>
        <taxon>Heteroptera</taxon>
        <taxon>Panheteroptera</taxon>
        <taxon>Cimicomorpha</taxon>
        <taxon>Miridae</taxon>
        <taxon>Mirini</taxon>
        <taxon>Lygus</taxon>
    </lineage>
</organism>
<protein>
    <submittedName>
        <fullName evidence="3">Uncharacterized protein</fullName>
    </submittedName>
</protein>
<feature type="compositionally biased region" description="Basic residues" evidence="2">
    <location>
        <begin position="1"/>
        <end position="12"/>
    </location>
</feature>
<dbReference type="EMBL" id="GDHC01016747">
    <property type="protein sequence ID" value="JAQ01882.1"/>
    <property type="molecule type" value="Transcribed_RNA"/>
</dbReference>
<dbReference type="InterPro" id="IPR002164">
    <property type="entry name" value="NAP_family"/>
</dbReference>
<evidence type="ECO:0000313" key="3">
    <source>
        <dbReference type="EMBL" id="JAG13408.1"/>
    </source>
</evidence>
<name>A0A0A9X3N9_LYGHE</name>
<accession>A0A0A9X3N9</accession>
<sequence length="118" mass="13511">MITKKQRSKRTGQTRTITLKEDRPSFFTIFKKPEQDDDEDDKGDVVGEGKKKKANSQQERMLKLLNGESNSEDELISLLQRLHSSIIPCAINYYTGEAPDGADDIDDDDEDEEEEEEE</sequence>
<gene>
    <name evidence="3" type="ORF">CM83_27818</name>
    <name evidence="4" type="ORF">g.4345</name>
</gene>
<dbReference type="Pfam" id="PF00956">
    <property type="entry name" value="NAP"/>
    <property type="match status" value="1"/>
</dbReference>
<comment type="similarity">
    <text evidence="1">Belongs to the nucleosome assembly protein (NAP) family.</text>
</comment>